<feature type="region of interest" description="Disordered" evidence="1">
    <location>
        <begin position="1"/>
        <end position="62"/>
    </location>
</feature>
<keyword evidence="3" id="KW-1185">Reference proteome</keyword>
<gene>
    <name evidence="2" type="ORF">APLA_LOCUS4157</name>
</gene>
<proteinExistence type="predicted"/>
<comment type="caution">
    <text evidence="2">The sequence shown here is derived from an EMBL/GenBank/DDBJ whole genome shotgun (WGS) entry which is preliminary data.</text>
</comment>
<evidence type="ECO:0000313" key="3">
    <source>
        <dbReference type="Proteomes" id="UP000494106"/>
    </source>
</evidence>
<dbReference type="Proteomes" id="UP000494106">
    <property type="component" value="Unassembled WGS sequence"/>
</dbReference>
<evidence type="ECO:0000256" key="1">
    <source>
        <dbReference type="SAM" id="MobiDB-lite"/>
    </source>
</evidence>
<name>A0A8S0ZGI9_ARCPL</name>
<reference evidence="2 3" key="1">
    <citation type="submission" date="2020-04" db="EMBL/GenBank/DDBJ databases">
        <authorList>
            <person name="Wallbank WR R."/>
            <person name="Pardo Diaz C."/>
            <person name="Kozak K."/>
            <person name="Martin S."/>
            <person name="Jiggins C."/>
            <person name="Moest M."/>
            <person name="Warren A I."/>
            <person name="Byers J.R.P. K."/>
            <person name="Montejo-Kovacevich G."/>
            <person name="Yen C E."/>
        </authorList>
    </citation>
    <scope>NUCLEOTIDE SEQUENCE [LARGE SCALE GENOMIC DNA]</scope>
</reference>
<protein>
    <submittedName>
        <fullName evidence="2">Uncharacterized protein</fullName>
    </submittedName>
</protein>
<organism evidence="2 3">
    <name type="scientific">Arctia plantaginis</name>
    <name type="common">Wood tiger moth</name>
    <name type="synonym">Phalaena plantaginis</name>
    <dbReference type="NCBI Taxonomy" id="874455"/>
    <lineage>
        <taxon>Eukaryota</taxon>
        <taxon>Metazoa</taxon>
        <taxon>Ecdysozoa</taxon>
        <taxon>Arthropoda</taxon>
        <taxon>Hexapoda</taxon>
        <taxon>Insecta</taxon>
        <taxon>Pterygota</taxon>
        <taxon>Neoptera</taxon>
        <taxon>Endopterygota</taxon>
        <taxon>Lepidoptera</taxon>
        <taxon>Glossata</taxon>
        <taxon>Ditrysia</taxon>
        <taxon>Noctuoidea</taxon>
        <taxon>Erebidae</taxon>
        <taxon>Arctiinae</taxon>
        <taxon>Arctia</taxon>
    </lineage>
</organism>
<sequence>MSFVKISPKTVGSGHRAAGTSLPRERRGVAARRVPGAASLRQWRAPTLAERAPQAAPRRRPPRACRDVIGCSACVRVAEMYV</sequence>
<dbReference type="EMBL" id="CADEBC010000428">
    <property type="protein sequence ID" value="CAB3230340.1"/>
    <property type="molecule type" value="Genomic_DNA"/>
</dbReference>
<evidence type="ECO:0000313" key="2">
    <source>
        <dbReference type="EMBL" id="CAB3230340.1"/>
    </source>
</evidence>
<accession>A0A8S0ZGI9</accession>
<dbReference type="AlphaFoldDB" id="A0A8S0ZGI9"/>